<comment type="subcellular location">
    <subcellularLocation>
        <location evidence="1">Cell membrane</location>
        <topology evidence="1">Multi-pass membrane protein</topology>
    </subcellularLocation>
</comment>
<dbReference type="FunFam" id="3.40.50.1000:FF:000028">
    <property type="entry name" value="Calcium-transporting P-type ATPase, putative"/>
    <property type="match status" value="1"/>
</dbReference>
<keyword evidence="11" id="KW-0067">ATP-binding</keyword>
<dbReference type="AlphaFoldDB" id="A0A1M5ABT7"/>
<name>A0A1M5ABT7_9THEO</name>
<organism evidence="20 21">
    <name type="scientific">Caldanaerobius fijiensis DSM 17918</name>
    <dbReference type="NCBI Taxonomy" id="1121256"/>
    <lineage>
        <taxon>Bacteria</taxon>
        <taxon>Bacillati</taxon>
        <taxon>Bacillota</taxon>
        <taxon>Clostridia</taxon>
        <taxon>Thermoanaerobacterales</taxon>
        <taxon>Thermoanaerobacteraceae</taxon>
        <taxon>Caldanaerobius</taxon>
    </lineage>
</organism>
<feature type="transmembrane region" description="Helical" evidence="18">
    <location>
        <begin position="52"/>
        <end position="70"/>
    </location>
</feature>
<dbReference type="PRINTS" id="PR00120">
    <property type="entry name" value="HATPASE"/>
</dbReference>
<evidence type="ECO:0000256" key="7">
    <source>
        <dbReference type="ARBA" id="ARBA00022692"/>
    </source>
</evidence>
<dbReference type="STRING" id="1121256.SAMN02746089_01607"/>
<evidence type="ECO:0000256" key="14">
    <source>
        <dbReference type="ARBA" id="ARBA00022989"/>
    </source>
</evidence>
<dbReference type="InterPro" id="IPR023299">
    <property type="entry name" value="ATPase_P-typ_cyto_dom_N"/>
</dbReference>
<dbReference type="InterPro" id="IPR008250">
    <property type="entry name" value="ATPase_P-typ_transduc_dom_A_sf"/>
</dbReference>
<dbReference type="Gene3D" id="3.40.50.1000">
    <property type="entry name" value="HAD superfamily/HAD-like"/>
    <property type="match status" value="1"/>
</dbReference>
<dbReference type="EMBL" id="FQVH01000016">
    <property type="protein sequence ID" value="SHF27362.1"/>
    <property type="molecule type" value="Genomic_DNA"/>
</dbReference>
<dbReference type="InterPro" id="IPR059000">
    <property type="entry name" value="ATPase_P-type_domA"/>
</dbReference>
<comment type="similarity">
    <text evidence="2">Belongs to the cation transport ATPase (P-type) (TC 3.A.3) family. Type IIA subfamily.</text>
</comment>
<dbReference type="InterPro" id="IPR036412">
    <property type="entry name" value="HAD-like_sf"/>
</dbReference>
<keyword evidence="12" id="KW-0460">Magnesium</keyword>
<dbReference type="NCBIfam" id="TIGR01116">
    <property type="entry name" value="ATPase-IIA1_Ca"/>
    <property type="match status" value="1"/>
</dbReference>
<protein>
    <recommendedName>
        <fullName evidence="3">P-type Ca(2+) transporter</fullName>
        <ecNumber evidence="3">7.2.2.10</ecNumber>
    </recommendedName>
</protein>
<dbReference type="InterPro" id="IPR004014">
    <property type="entry name" value="ATPase_P-typ_cation-transptr_N"/>
</dbReference>
<gene>
    <name evidence="20" type="ORF">SAMN02746089_01607</name>
</gene>
<dbReference type="InterPro" id="IPR023298">
    <property type="entry name" value="ATPase_P-typ_TM_dom_sf"/>
</dbReference>
<reference evidence="20 21" key="1">
    <citation type="submission" date="2016-11" db="EMBL/GenBank/DDBJ databases">
        <authorList>
            <person name="Jaros S."/>
            <person name="Januszkiewicz K."/>
            <person name="Wedrychowicz H."/>
        </authorList>
    </citation>
    <scope>NUCLEOTIDE SEQUENCE [LARGE SCALE GENOMIC DNA]</scope>
    <source>
        <strain evidence="20 21">DSM 17918</strain>
    </source>
</reference>
<feature type="domain" description="Cation-transporting P-type ATPase N-terminal" evidence="19">
    <location>
        <begin position="8"/>
        <end position="72"/>
    </location>
</feature>
<evidence type="ECO:0000256" key="16">
    <source>
        <dbReference type="ARBA" id="ARBA00023136"/>
    </source>
</evidence>
<proteinExistence type="inferred from homology"/>
<evidence type="ECO:0000256" key="5">
    <source>
        <dbReference type="ARBA" id="ARBA00022475"/>
    </source>
</evidence>
<keyword evidence="9" id="KW-0547">Nucleotide-binding</keyword>
<evidence type="ECO:0000256" key="10">
    <source>
        <dbReference type="ARBA" id="ARBA00022837"/>
    </source>
</evidence>
<dbReference type="Gene3D" id="2.70.150.10">
    <property type="entry name" value="Calcium-transporting ATPase, cytoplasmic transduction domain A"/>
    <property type="match status" value="1"/>
</dbReference>
<evidence type="ECO:0000256" key="4">
    <source>
        <dbReference type="ARBA" id="ARBA00022448"/>
    </source>
</evidence>
<evidence type="ECO:0000256" key="11">
    <source>
        <dbReference type="ARBA" id="ARBA00022840"/>
    </source>
</evidence>
<evidence type="ECO:0000256" key="2">
    <source>
        <dbReference type="ARBA" id="ARBA00005675"/>
    </source>
</evidence>
<keyword evidence="8" id="KW-0479">Metal-binding</keyword>
<evidence type="ECO:0000256" key="15">
    <source>
        <dbReference type="ARBA" id="ARBA00023065"/>
    </source>
</evidence>
<dbReference type="Gene3D" id="3.40.1110.10">
    <property type="entry name" value="Calcium-transporting ATPase, cytoplasmic domain N"/>
    <property type="match status" value="1"/>
</dbReference>
<evidence type="ECO:0000256" key="8">
    <source>
        <dbReference type="ARBA" id="ARBA00022723"/>
    </source>
</evidence>
<keyword evidence="4" id="KW-0813">Transport</keyword>
<dbReference type="GO" id="GO:0140352">
    <property type="term" value="P:export from cell"/>
    <property type="evidence" value="ECO:0007669"/>
    <property type="project" value="UniProtKB-ARBA"/>
</dbReference>
<feature type="transmembrane region" description="Helical" evidence="18">
    <location>
        <begin position="856"/>
        <end position="876"/>
    </location>
</feature>
<evidence type="ECO:0000256" key="17">
    <source>
        <dbReference type="ARBA" id="ARBA00048694"/>
    </source>
</evidence>
<feature type="transmembrane region" description="Helical" evidence="18">
    <location>
        <begin position="241"/>
        <end position="260"/>
    </location>
</feature>
<dbReference type="PANTHER" id="PTHR42861">
    <property type="entry name" value="CALCIUM-TRANSPORTING ATPASE"/>
    <property type="match status" value="1"/>
</dbReference>
<accession>A0A1M5ABT7</accession>
<dbReference type="Pfam" id="PF13246">
    <property type="entry name" value="Cation_ATPase"/>
    <property type="match status" value="1"/>
</dbReference>
<evidence type="ECO:0000256" key="13">
    <source>
        <dbReference type="ARBA" id="ARBA00022967"/>
    </source>
</evidence>
<dbReference type="Pfam" id="PF00689">
    <property type="entry name" value="Cation_ATPase_C"/>
    <property type="match status" value="1"/>
</dbReference>
<comment type="catalytic activity">
    <reaction evidence="17">
        <text>Ca(2+)(in) + ATP + H2O = Ca(2+)(out) + ADP + phosphate + H(+)</text>
        <dbReference type="Rhea" id="RHEA:18105"/>
        <dbReference type="ChEBI" id="CHEBI:15377"/>
        <dbReference type="ChEBI" id="CHEBI:15378"/>
        <dbReference type="ChEBI" id="CHEBI:29108"/>
        <dbReference type="ChEBI" id="CHEBI:30616"/>
        <dbReference type="ChEBI" id="CHEBI:43474"/>
        <dbReference type="ChEBI" id="CHEBI:456216"/>
        <dbReference type="EC" id="7.2.2.10"/>
    </reaction>
</comment>
<evidence type="ECO:0000256" key="3">
    <source>
        <dbReference type="ARBA" id="ARBA00012790"/>
    </source>
</evidence>
<dbReference type="OrthoDB" id="9760364at2"/>
<dbReference type="SUPFAM" id="SSF56784">
    <property type="entry name" value="HAD-like"/>
    <property type="match status" value="1"/>
</dbReference>
<keyword evidence="10" id="KW-0106">Calcium</keyword>
<dbReference type="EC" id="7.2.2.10" evidence="3"/>
<feature type="transmembrane region" description="Helical" evidence="18">
    <location>
        <begin position="76"/>
        <end position="92"/>
    </location>
</feature>
<dbReference type="PRINTS" id="PR00119">
    <property type="entry name" value="CATATPASE"/>
</dbReference>
<keyword evidence="21" id="KW-1185">Reference proteome</keyword>
<dbReference type="GO" id="GO:0016887">
    <property type="term" value="F:ATP hydrolysis activity"/>
    <property type="evidence" value="ECO:0007669"/>
    <property type="project" value="InterPro"/>
</dbReference>
<keyword evidence="14 18" id="KW-1133">Transmembrane helix</keyword>
<dbReference type="SUPFAM" id="SSF81660">
    <property type="entry name" value="Metal cation-transporting ATPase, ATP-binding domain N"/>
    <property type="match status" value="1"/>
</dbReference>
<dbReference type="SFLD" id="SFLDG00002">
    <property type="entry name" value="C1.7:_P-type_atpase_like"/>
    <property type="match status" value="1"/>
</dbReference>
<evidence type="ECO:0000256" key="6">
    <source>
        <dbReference type="ARBA" id="ARBA00022568"/>
    </source>
</evidence>
<feature type="transmembrane region" description="Helical" evidence="18">
    <location>
        <begin position="824"/>
        <end position="844"/>
    </location>
</feature>
<evidence type="ECO:0000256" key="1">
    <source>
        <dbReference type="ARBA" id="ARBA00004651"/>
    </source>
</evidence>
<dbReference type="SFLD" id="SFLDS00003">
    <property type="entry name" value="Haloacid_Dehalogenase"/>
    <property type="match status" value="1"/>
</dbReference>
<dbReference type="InterPro" id="IPR023214">
    <property type="entry name" value="HAD_sf"/>
</dbReference>
<dbReference type="GO" id="GO:0005524">
    <property type="term" value="F:ATP binding"/>
    <property type="evidence" value="ECO:0007669"/>
    <property type="project" value="UniProtKB-KW"/>
</dbReference>
<dbReference type="InterPro" id="IPR001757">
    <property type="entry name" value="P_typ_ATPase"/>
</dbReference>
<evidence type="ECO:0000313" key="20">
    <source>
        <dbReference type="EMBL" id="SHF27362.1"/>
    </source>
</evidence>
<dbReference type="FunFam" id="2.70.150.10:FF:000016">
    <property type="entry name" value="Calcium-transporting P-type ATPase putative"/>
    <property type="match status" value="1"/>
</dbReference>
<dbReference type="FunFam" id="1.20.1110.10:FF:000065">
    <property type="entry name" value="Sarcoplasmic/endoplasmic reticulum calcium ATPase 1"/>
    <property type="match status" value="1"/>
</dbReference>
<dbReference type="CDD" id="cd02089">
    <property type="entry name" value="P-type_ATPase_Ca_prok"/>
    <property type="match status" value="1"/>
</dbReference>
<dbReference type="Pfam" id="PF00690">
    <property type="entry name" value="Cation_ATPase_N"/>
    <property type="match status" value="1"/>
</dbReference>
<dbReference type="NCBIfam" id="TIGR01494">
    <property type="entry name" value="ATPase_P-type"/>
    <property type="match status" value="2"/>
</dbReference>
<keyword evidence="7 18" id="KW-0812">Transmembrane</keyword>
<dbReference type="SUPFAM" id="SSF81653">
    <property type="entry name" value="Calcium ATPase, transduction domain A"/>
    <property type="match status" value="1"/>
</dbReference>
<dbReference type="InterPro" id="IPR005782">
    <property type="entry name" value="P-type_ATPase_IIA"/>
</dbReference>
<keyword evidence="5" id="KW-1003">Cell membrane</keyword>
<evidence type="ECO:0000256" key="18">
    <source>
        <dbReference type="SAM" id="Phobius"/>
    </source>
</evidence>
<evidence type="ECO:0000256" key="12">
    <source>
        <dbReference type="ARBA" id="ARBA00022842"/>
    </source>
</evidence>
<feature type="transmembrane region" description="Helical" evidence="18">
    <location>
        <begin position="750"/>
        <end position="780"/>
    </location>
</feature>
<dbReference type="Gene3D" id="1.20.1110.10">
    <property type="entry name" value="Calcium-transporting ATPase, transmembrane domain"/>
    <property type="match status" value="1"/>
</dbReference>
<feature type="transmembrane region" description="Helical" evidence="18">
    <location>
        <begin position="266"/>
        <end position="292"/>
    </location>
</feature>
<keyword evidence="6" id="KW-0109">Calcium transport</keyword>
<keyword evidence="15" id="KW-0406">Ion transport</keyword>
<evidence type="ECO:0000259" key="19">
    <source>
        <dbReference type="SMART" id="SM00831"/>
    </source>
</evidence>
<feature type="transmembrane region" description="Helical" evidence="18">
    <location>
        <begin position="786"/>
        <end position="803"/>
    </location>
</feature>
<sequence>MIKEDELFLFNEKIKLSGLSQKEAQSRLEKYGFNELTKKSGISPLTIFLNQFKNFIIIVLLLATLISYFLGEVADAATITIIIIMNAILGFIQEYRTERSLEALKELSAPHATAIRDGKQIIIPARELVPGDIVILEAGDSVPADCALIEAYNVQVNESILTGESTPVEKKSAGYRSDSLKSAHKDNMLFMGTTITAGRAKAVVVSTGMRTEMGSIADMMRNTNFEATPLQKRLDRIGKELVLISIGVCILIIFAGIYHGESSYNMFFAGVSLAVAAIPEGLPAIVTVSLAIGVQRMLKRNALIRKLSAVETLGSTNVICSDKTGTITENKMTVTKIYVDDKIVDVTGTGYDVEGEFKLEGGTITPENNIPLQMLLTIGALCNNAEFSTSRVYGDPTEIAIMIASKKGHIEKKLSQYQRIAEIPFDSDRKCMSVICKDKNNQLYVFTKGAPDRVLDMCSKKLNNTGISLLTTAEKKHILSANEQMAGQALRILGFAYKKLEFLPREIKNINIEKNLIFVGLEGMIDPPRPETIESIKNCYSAGIKPVMITGDHKITAIAIAKKIGLDIDESNVLTGDEIETLSDAQLEKKVPNISVFARVTPKHKFRIVKAFKKHNNIVAMTGDGVNDAPALKEADIGIAMGKSGTDVAKEASSMILLDDNFATIVAAVEEGRIIYDNIRKFIRYLLSCNFGEILTMAVATFLGQPVPLIPIQILWINLVTDGLPALALGIDPPDGNIMERPPRKSKEGIFSGGLGIQILLSGLLIGASSLAAFTVMMFLSNGDLVKSRTVAFVTMIISELIYSFESRSEHKSIFETGFFTNPYLILATLSSFILTLIVIYIPFLSAIFKTVPLDFISWLIVSGFSLVEFIVNSLLT</sequence>
<evidence type="ECO:0000256" key="9">
    <source>
        <dbReference type="ARBA" id="ARBA00022741"/>
    </source>
</evidence>
<dbReference type="Pfam" id="PF00122">
    <property type="entry name" value="E1-E2_ATPase"/>
    <property type="match status" value="1"/>
</dbReference>
<dbReference type="GO" id="GO:0046872">
    <property type="term" value="F:metal ion binding"/>
    <property type="evidence" value="ECO:0007669"/>
    <property type="project" value="UniProtKB-KW"/>
</dbReference>
<feature type="transmembrane region" description="Helical" evidence="18">
    <location>
        <begin position="682"/>
        <end position="703"/>
    </location>
</feature>
<dbReference type="InterPro" id="IPR006413">
    <property type="entry name" value="P-type_ATPase_IIA_PMR1"/>
</dbReference>
<feature type="transmembrane region" description="Helical" evidence="18">
    <location>
        <begin position="709"/>
        <end position="729"/>
    </location>
</feature>
<dbReference type="SFLD" id="SFLDF00027">
    <property type="entry name" value="p-type_atpase"/>
    <property type="match status" value="1"/>
</dbReference>
<dbReference type="SMART" id="SM00831">
    <property type="entry name" value="Cation_ATPase_N"/>
    <property type="match status" value="1"/>
</dbReference>
<dbReference type="InterPro" id="IPR006068">
    <property type="entry name" value="ATPase_P-typ_cation-transptr_C"/>
</dbReference>
<dbReference type="InterPro" id="IPR044492">
    <property type="entry name" value="P_typ_ATPase_HD_dom"/>
</dbReference>
<evidence type="ECO:0000313" key="21">
    <source>
        <dbReference type="Proteomes" id="UP000184088"/>
    </source>
</evidence>
<dbReference type="RefSeq" id="WP_073343738.1">
    <property type="nucleotide sequence ID" value="NZ_FQVH01000016.1"/>
</dbReference>
<dbReference type="GO" id="GO:0005886">
    <property type="term" value="C:plasma membrane"/>
    <property type="evidence" value="ECO:0007669"/>
    <property type="project" value="UniProtKB-SubCell"/>
</dbReference>
<dbReference type="GO" id="GO:0005388">
    <property type="term" value="F:P-type calcium transporter activity"/>
    <property type="evidence" value="ECO:0007669"/>
    <property type="project" value="UniProtKB-EC"/>
</dbReference>
<keyword evidence="13" id="KW-1278">Translocase</keyword>
<dbReference type="SUPFAM" id="SSF81665">
    <property type="entry name" value="Calcium ATPase, transmembrane domain M"/>
    <property type="match status" value="1"/>
</dbReference>
<dbReference type="Proteomes" id="UP000184088">
    <property type="component" value="Unassembled WGS sequence"/>
</dbReference>
<dbReference type="PROSITE" id="PS00154">
    <property type="entry name" value="ATPASE_E1_E2"/>
    <property type="match status" value="1"/>
</dbReference>
<keyword evidence="16 18" id="KW-0472">Membrane</keyword>
<dbReference type="InterPro" id="IPR018303">
    <property type="entry name" value="ATPase_P-typ_P_site"/>
</dbReference>
<dbReference type="NCBIfam" id="TIGR01522">
    <property type="entry name" value="ATPase-IIA2_Ca"/>
    <property type="match status" value="1"/>
</dbReference>